<keyword evidence="3" id="KW-0597">Phosphoprotein</keyword>
<dbReference type="InterPro" id="IPR006085">
    <property type="entry name" value="XPG_DNA_repair_N"/>
</dbReference>
<keyword evidence="5" id="KW-0479">Metal-binding</keyword>
<dbReference type="SUPFAM" id="SSF88723">
    <property type="entry name" value="PIN domain-like"/>
    <property type="match status" value="1"/>
</dbReference>
<gene>
    <name evidence="18" type="ORF">V1264_003432</name>
</gene>
<dbReference type="SMART" id="SM00279">
    <property type="entry name" value="HhH2"/>
    <property type="match status" value="1"/>
</dbReference>
<dbReference type="GO" id="GO:0046872">
    <property type="term" value="F:metal ion binding"/>
    <property type="evidence" value="ECO:0007669"/>
    <property type="project" value="UniProtKB-KW"/>
</dbReference>
<dbReference type="PRINTS" id="PR00853">
    <property type="entry name" value="XPGRADSUPER"/>
</dbReference>
<evidence type="ECO:0000256" key="4">
    <source>
        <dbReference type="ARBA" id="ARBA00022722"/>
    </source>
</evidence>
<evidence type="ECO:0000256" key="3">
    <source>
        <dbReference type="ARBA" id="ARBA00022553"/>
    </source>
</evidence>
<dbReference type="SUPFAM" id="SSF47807">
    <property type="entry name" value="5' to 3' exonuclease, C-terminal subdomain"/>
    <property type="match status" value="1"/>
</dbReference>
<dbReference type="Pfam" id="PF00752">
    <property type="entry name" value="XPG_N"/>
    <property type="match status" value="1"/>
</dbReference>
<comment type="subunit">
    <text evidence="13">Largely monomeric, dimerizes on the Holliday junction and the first nick occurs upon dimerization at the junction.</text>
</comment>
<dbReference type="GO" id="GO:0006281">
    <property type="term" value="P:DNA repair"/>
    <property type="evidence" value="ECO:0007669"/>
    <property type="project" value="UniProtKB-KW"/>
</dbReference>
<dbReference type="Gene3D" id="1.10.150.20">
    <property type="entry name" value="5' to 3' exonuclease, C-terminal subdomain"/>
    <property type="match status" value="1"/>
</dbReference>
<protein>
    <recommendedName>
        <fullName evidence="14">Flap endonuclease GEN homolog 1</fullName>
    </recommendedName>
</protein>
<keyword evidence="19" id="KW-1185">Reference proteome</keyword>
<feature type="compositionally biased region" description="Low complexity" evidence="15">
    <location>
        <begin position="582"/>
        <end position="600"/>
    </location>
</feature>
<comment type="cofactor">
    <cofactor evidence="1">
        <name>Mg(2+)</name>
        <dbReference type="ChEBI" id="CHEBI:18420"/>
    </cofactor>
</comment>
<keyword evidence="9" id="KW-0460">Magnesium</keyword>
<comment type="subcellular location">
    <subcellularLocation>
        <location evidence="2">Nucleus</location>
    </subcellularLocation>
</comment>
<feature type="domain" description="XPG-I" evidence="16">
    <location>
        <begin position="123"/>
        <end position="194"/>
    </location>
</feature>
<dbReference type="PANTHER" id="PTHR11081">
    <property type="entry name" value="FLAP ENDONUCLEASE FAMILY MEMBER"/>
    <property type="match status" value="1"/>
</dbReference>
<evidence type="ECO:0000256" key="2">
    <source>
        <dbReference type="ARBA" id="ARBA00004123"/>
    </source>
</evidence>
<comment type="caution">
    <text evidence="18">The sequence shown here is derived from an EMBL/GenBank/DDBJ whole genome shotgun (WGS) entry which is preliminary data.</text>
</comment>
<keyword evidence="7" id="KW-0227">DNA damage</keyword>
<accession>A0AAN9B8N2</accession>
<evidence type="ECO:0000256" key="15">
    <source>
        <dbReference type="SAM" id="MobiDB-lite"/>
    </source>
</evidence>
<dbReference type="SMART" id="SM00485">
    <property type="entry name" value="XPGN"/>
    <property type="match status" value="1"/>
</dbReference>
<dbReference type="InterPro" id="IPR006084">
    <property type="entry name" value="XPG/Rad2"/>
</dbReference>
<evidence type="ECO:0000256" key="6">
    <source>
        <dbReference type="ARBA" id="ARBA00022759"/>
    </source>
</evidence>
<evidence type="ECO:0000256" key="10">
    <source>
        <dbReference type="ARBA" id="ARBA00023204"/>
    </source>
</evidence>
<evidence type="ECO:0000259" key="17">
    <source>
        <dbReference type="SMART" id="SM00485"/>
    </source>
</evidence>
<keyword evidence="4" id="KW-0540">Nuclease</keyword>
<dbReference type="InterPro" id="IPR036279">
    <property type="entry name" value="5-3_exonuclease_C_sf"/>
</dbReference>
<dbReference type="InterPro" id="IPR008918">
    <property type="entry name" value="HhH2"/>
</dbReference>
<dbReference type="Pfam" id="PF18704">
    <property type="entry name" value="Chromo_2"/>
    <property type="match status" value="1"/>
</dbReference>
<evidence type="ECO:0000256" key="14">
    <source>
        <dbReference type="ARBA" id="ARBA00070188"/>
    </source>
</evidence>
<dbReference type="InterPro" id="IPR006086">
    <property type="entry name" value="XPG-I_dom"/>
</dbReference>
<dbReference type="AlphaFoldDB" id="A0AAN9B8N2"/>
<feature type="region of interest" description="Disordered" evidence="15">
    <location>
        <begin position="976"/>
        <end position="1011"/>
    </location>
</feature>
<comment type="similarity">
    <text evidence="12">Belongs to the XPG/RAD2 endonuclease family. GEN subfamily.</text>
</comment>
<feature type="compositionally biased region" description="Low complexity" evidence="15">
    <location>
        <begin position="982"/>
        <end position="994"/>
    </location>
</feature>
<evidence type="ECO:0000256" key="7">
    <source>
        <dbReference type="ARBA" id="ARBA00022763"/>
    </source>
</evidence>
<dbReference type="SMART" id="SM00484">
    <property type="entry name" value="XPGI"/>
    <property type="match status" value="1"/>
</dbReference>
<evidence type="ECO:0000256" key="12">
    <source>
        <dbReference type="ARBA" id="ARBA00038112"/>
    </source>
</evidence>
<reference evidence="18 19" key="1">
    <citation type="submission" date="2024-02" db="EMBL/GenBank/DDBJ databases">
        <title>Chromosome-scale genome assembly of the rough periwinkle Littorina saxatilis.</title>
        <authorList>
            <person name="De Jode A."/>
            <person name="Faria R."/>
            <person name="Formenti G."/>
            <person name="Sims Y."/>
            <person name="Smith T.P."/>
            <person name="Tracey A."/>
            <person name="Wood J.M.D."/>
            <person name="Zagrodzka Z.B."/>
            <person name="Johannesson K."/>
            <person name="Butlin R.K."/>
            <person name="Leder E.H."/>
        </authorList>
    </citation>
    <scope>NUCLEOTIDE SEQUENCE [LARGE SCALE GENOMIC DNA]</scope>
    <source>
        <strain evidence="18">Snail1</strain>
        <tissue evidence="18">Muscle</tissue>
    </source>
</reference>
<sequence>MGVTGLWPILAPVKKRRSLHSLCGQTLAVDLSIWVCENQGVRQMQGKVQKPHLRNLFFRVSSLIQHGVKLIFVVEGEAPALKHQAMATRLHARNKGAGAPTSKKKFGRGTFKTLLRECCELLDCLGVPYLQARGEAETLCAALNAAGVVDACVSDDGDCFLYDARVVYKNLTLDTKDPHVESYSISDITSELGLTRERLVALALLLGCDYYPAGVPGVGEAWAVKLMASLATVDVLKRFREWRHMAASDCIDSTEVLVWRKASSLPDFPPQKVIDEFLVPKEKVPRAPPVWQRPQILKMLALGTRYLDWVEQYSLEKILPLTTLWDQLSIMEGSFYHSSGSLIPGRIVKRRVRQGVPCFEVEWTNTIKGLTDEDGRLRQLITLEQEDRFQVCFPALVESFLQHTEDLKAAKSKRTRKTKPKKDTDAVAEDMEALVINSDSKDYQVTAVVTECFLQSFDDCKMDSQSTQPQSLAGARLKSEKLSSCHIVENQCSSLDSQDSVFETVGQTLLADELERKVQGNYSSTKNSSTRDRSVEYVPLGQRLEALTKGREADRECSGDMNRDNSYTYIPLSQRLKARLGSSNQQRSTSSSTSALSCERSLTKDEDSASQPNSVHSKKQLTKKKVQSSREEKDKVLCSQKSSKAAVLSNLLEDWSDSDEDETSEGENCDSLLDTEQKVVDYSTVRVTNTLENQVFSASSQQKEDIYISLSEEHTESVTPLLPYDTNVRGSERREELDLSQDAPSFISDGHFTLRHSFFTSMAESDVSKDSSALGDSDTFSQHCFTPESRGNHQTGATHHDSFTNASFNALSDSFADLVLDTHELPVSRANPLSNTQTTSKAVKSNKIALLMEADSSIASSPDAHVHESDLIDVEKNQLQSVSVGPGHDSVNHQVLGQYSTSTTASVLLHTAPSKTVVNGDSVSVSLSTPPNTVTSGDSVSILLSTVPSKAVASSCDSAFVCSNDVMVCTKLSVRQGGSTAGGESSPPTSSSSSLEKEAPVVEAHESESSLDVSFLPLSQRLRLKKPNAKLLKSLNNL</sequence>
<dbReference type="FunFam" id="1.10.150.20:FF:000030">
    <property type="entry name" value="Flap endonuclease GEN-like 1"/>
    <property type="match status" value="1"/>
</dbReference>
<dbReference type="Gene3D" id="3.40.50.1010">
    <property type="entry name" value="5'-nuclease"/>
    <property type="match status" value="1"/>
</dbReference>
<dbReference type="Proteomes" id="UP001374579">
    <property type="component" value="Unassembled WGS sequence"/>
</dbReference>
<dbReference type="GO" id="GO:0000400">
    <property type="term" value="F:four-way junction DNA binding"/>
    <property type="evidence" value="ECO:0007669"/>
    <property type="project" value="UniProtKB-ARBA"/>
</dbReference>
<feature type="region of interest" description="Disordered" evidence="15">
    <location>
        <begin position="579"/>
        <end position="639"/>
    </location>
</feature>
<dbReference type="InterPro" id="IPR029060">
    <property type="entry name" value="PIN-like_dom_sf"/>
</dbReference>
<keyword evidence="8" id="KW-0378">Hydrolase</keyword>
<keyword evidence="11" id="KW-0539">Nucleus</keyword>
<evidence type="ECO:0000256" key="13">
    <source>
        <dbReference type="ARBA" id="ARBA00063132"/>
    </source>
</evidence>
<dbReference type="EMBL" id="JBAMIC010000012">
    <property type="protein sequence ID" value="KAK7099265.1"/>
    <property type="molecule type" value="Genomic_DNA"/>
</dbReference>
<evidence type="ECO:0000313" key="19">
    <source>
        <dbReference type="Proteomes" id="UP001374579"/>
    </source>
</evidence>
<feature type="compositionally biased region" description="Basic residues" evidence="15">
    <location>
        <begin position="616"/>
        <end position="627"/>
    </location>
</feature>
<proteinExistence type="inferred from homology"/>
<dbReference type="GO" id="GO:0005634">
    <property type="term" value="C:nucleus"/>
    <property type="evidence" value="ECO:0007669"/>
    <property type="project" value="UniProtKB-SubCell"/>
</dbReference>
<evidence type="ECO:0000313" key="18">
    <source>
        <dbReference type="EMBL" id="KAK7099265.1"/>
    </source>
</evidence>
<evidence type="ECO:0000256" key="5">
    <source>
        <dbReference type="ARBA" id="ARBA00022723"/>
    </source>
</evidence>
<name>A0AAN9B8N2_9CAEN</name>
<feature type="domain" description="XPG N-terminal" evidence="17">
    <location>
        <begin position="1"/>
        <end position="96"/>
    </location>
</feature>
<dbReference type="PANTHER" id="PTHR11081:SF70">
    <property type="entry name" value="FLAP ENDONUCLEASE GEN HOMOLOG 1"/>
    <property type="match status" value="1"/>
</dbReference>
<evidence type="ECO:0000256" key="1">
    <source>
        <dbReference type="ARBA" id="ARBA00001946"/>
    </source>
</evidence>
<organism evidence="18 19">
    <name type="scientific">Littorina saxatilis</name>
    <dbReference type="NCBI Taxonomy" id="31220"/>
    <lineage>
        <taxon>Eukaryota</taxon>
        <taxon>Metazoa</taxon>
        <taxon>Spiralia</taxon>
        <taxon>Lophotrochozoa</taxon>
        <taxon>Mollusca</taxon>
        <taxon>Gastropoda</taxon>
        <taxon>Caenogastropoda</taxon>
        <taxon>Littorinimorpha</taxon>
        <taxon>Littorinoidea</taxon>
        <taxon>Littorinidae</taxon>
        <taxon>Littorina</taxon>
    </lineage>
</organism>
<dbReference type="Pfam" id="PF00867">
    <property type="entry name" value="XPG_I"/>
    <property type="match status" value="1"/>
</dbReference>
<dbReference type="GO" id="GO:0017108">
    <property type="term" value="F:5'-flap endonuclease activity"/>
    <property type="evidence" value="ECO:0007669"/>
    <property type="project" value="UniProtKB-ARBA"/>
</dbReference>
<evidence type="ECO:0000256" key="11">
    <source>
        <dbReference type="ARBA" id="ARBA00023242"/>
    </source>
</evidence>
<evidence type="ECO:0000256" key="9">
    <source>
        <dbReference type="ARBA" id="ARBA00022842"/>
    </source>
</evidence>
<evidence type="ECO:0000259" key="16">
    <source>
        <dbReference type="SMART" id="SM00484"/>
    </source>
</evidence>
<dbReference type="InterPro" id="IPR041012">
    <property type="entry name" value="GEN_chromo"/>
</dbReference>
<feature type="compositionally biased region" description="Basic and acidic residues" evidence="15">
    <location>
        <begin position="995"/>
        <end position="1008"/>
    </location>
</feature>
<feature type="compositionally biased region" description="Basic and acidic residues" evidence="15">
    <location>
        <begin position="549"/>
        <end position="563"/>
    </location>
</feature>
<evidence type="ECO:0000256" key="8">
    <source>
        <dbReference type="ARBA" id="ARBA00022801"/>
    </source>
</evidence>
<dbReference type="CDD" id="cd09869">
    <property type="entry name" value="PIN_GEN1"/>
    <property type="match status" value="1"/>
</dbReference>
<dbReference type="GO" id="GO:0008821">
    <property type="term" value="F:crossover junction DNA endonuclease activity"/>
    <property type="evidence" value="ECO:0007669"/>
    <property type="project" value="UniProtKB-ARBA"/>
</dbReference>
<keyword evidence="10" id="KW-0234">DNA repair</keyword>
<dbReference type="FunFam" id="3.40.50.1010:FF:000024">
    <property type="entry name" value="flap endonuclease GEN homolog 1"/>
    <property type="match status" value="1"/>
</dbReference>
<keyword evidence="6" id="KW-0255">Endonuclease</keyword>
<feature type="region of interest" description="Disordered" evidence="15">
    <location>
        <begin position="549"/>
        <end position="568"/>
    </location>
</feature>